<dbReference type="WBParaSite" id="nRc.2.0.1.t01961-RA">
    <property type="protein sequence ID" value="nRc.2.0.1.t01961-RA"/>
    <property type="gene ID" value="nRc.2.0.1.g01961"/>
</dbReference>
<evidence type="ECO:0000313" key="2">
    <source>
        <dbReference type="Proteomes" id="UP000887565"/>
    </source>
</evidence>
<protein>
    <submittedName>
        <fullName evidence="3">Uncharacterized protein</fullName>
    </submittedName>
</protein>
<dbReference type="Proteomes" id="UP000887565">
    <property type="component" value="Unplaced"/>
</dbReference>
<name>A0A915HK64_ROMCU</name>
<sequence length="61" mass="7057">MAMDNWSLLHCGPETLLRFLEFVKVARGNYGIISRYLKTGNSRAEKQQKQNESQDLTRELA</sequence>
<evidence type="ECO:0000256" key="1">
    <source>
        <dbReference type="SAM" id="MobiDB-lite"/>
    </source>
</evidence>
<reference evidence="3" key="1">
    <citation type="submission" date="2022-11" db="UniProtKB">
        <authorList>
            <consortium name="WormBaseParasite"/>
        </authorList>
    </citation>
    <scope>IDENTIFICATION</scope>
</reference>
<organism evidence="2 3">
    <name type="scientific">Romanomermis culicivorax</name>
    <name type="common">Nematode worm</name>
    <dbReference type="NCBI Taxonomy" id="13658"/>
    <lineage>
        <taxon>Eukaryota</taxon>
        <taxon>Metazoa</taxon>
        <taxon>Ecdysozoa</taxon>
        <taxon>Nematoda</taxon>
        <taxon>Enoplea</taxon>
        <taxon>Dorylaimia</taxon>
        <taxon>Mermithida</taxon>
        <taxon>Mermithoidea</taxon>
        <taxon>Mermithidae</taxon>
        <taxon>Romanomermis</taxon>
    </lineage>
</organism>
<keyword evidence="2" id="KW-1185">Reference proteome</keyword>
<feature type="region of interest" description="Disordered" evidence="1">
    <location>
        <begin position="41"/>
        <end position="61"/>
    </location>
</feature>
<dbReference type="AlphaFoldDB" id="A0A915HK64"/>
<evidence type="ECO:0000313" key="3">
    <source>
        <dbReference type="WBParaSite" id="nRc.2.0.1.t01961-RA"/>
    </source>
</evidence>
<accession>A0A915HK64</accession>
<proteinExistence type="predicted"/>